<protein>
    <submittedName>
        <fullName evidence="1">Uncharacterized protein</fullName>
    </submittedName>
</protein>
<dbReference type="Proteomes" id="UP000054783">
    <property type="component" value="Unassembled WGS sequence"/>
</dbReference>
<comment type="caution">
    <text evidence="1">The sequence shown here is derived from an EMBL/GenBank/DDBJ whole genome shotgun (WGS) entry which is preliminary data.</text>
</comment>
<gene>
    <name evidence="1" type="ORF">T12_15014</name>
</gene>
<accession>A0A0V0YX29</accession>
<reference evidence="1 2" key="1">
    <citation type="submission" date="2015-01" db="EMBL/GenBank/DDBJ databases">
        <title>Evolution of Trichinella species and genotypes.</title>
        <authorList>
            <person name="Korhonen P.K."/>
            <person name="Edoardo P."/>
            <person name="Giuseppe L.R."/>
            <person name="Gasser R.B."/>
        </authorList>
    </citation>
    <scope>NUCLEOTIDE SEQUENCE [LARGE SCALE GENOMIC DNA]</scope>
    <source>
        <strain evidence="1">ISS2496</strain>
    </source>
</reference>
<dbReference type="AlphaFoldDB" id="A0A0V0YX29"/>
<keyword evidence="2" id="KW-1185">Reference proteome</keyword>
<name>A0A0V0YX29_9BILA</name>
<proteinExistence type="predicted"/>
<evidence type="ECO:0000313" key="2">
    <source>
        <dbReference type="Proteomes" id="UP000054783"/>
    </source>
</evidence>
<organism evidence="1 2">
    <name type="scientific">Trichinella patagoniensis</name>
    <dbReference type="NCBI Taxonomy" id="990121"/>
    <lineage>
        <taxon>Eukaryota</taxon>
        <taxon>Metazoa</taxon>
        <taxon>Ecdysozoa</taxon>
        <taxon>Nematoda</taxon>
        <taxon>Enoplea</taxon>
        <taxon>Dorylaimia</taxon>
        <taxon>Trichinellida</taxon>
        <taxon>Trichinellidae</taxon>
        <taxon>Trichinella</taxon>
    </lineage>
</organism>
<evidence type="ECO:0000313" key="1">
    <source>
        <dbReference type="EMBL" id="KRY04769.1"/>
    </source>
</evidence>
<sequence>MHPLQKFKHLGSVSGEYQFRCFPQNIRKKANFWKKAYDRKSQKQQRL</sequence>
<dbReference type="EMBL" id="JYDQ01001725">
    <property type="protein sequence ID" value="KRY04769.1"/>
    <property type="molecule type" value="Genomic_DNA"/>
</dbReference>